<name>A0A9P6DVY3_9AGAM</name>
<organism evidence="3 4">
    <name type="scientific">Hydnum rufescens UP504</name>
    <dbReference type="NCBI Taxonomy" id="1448309"/>
    <lineage>
        <taxon>Eukaryota</taxon>
        <taxon>Fungi</taxon>
        <taxon>Dikarya</taxon>
        <taxon>Basidiomycota</taxon>
        <taxon>Agaricomycotina</taxon>
        <taxon>Agaricomycetes</taxon>
        <taxon>Cantharellales</taxon>
        <taxon>Hydnaceae</taxon>
        <taxon>Hydnum</taxon>
    </lineage>
</organism>
<evidence type="ECO:0000313" key="3">
    <source>
        <dbReference type="EMBL" id="KAF9512170.1"/>
    </source>
</evidence>
<dbReference type="PROSITE" id="PS50858">
    <property type="entry name" value="BSD"/>
    <property type="match status" value="1"/>
</dbReference>
<dbReference type="PANTHER" id="PTHR16019:SF5">
    <property type="entry name" value="BSD DOMAIN-CONTAINING PROTEIN 1"/>
    <property type="match status" value="1"/>
</dbReference>
<sequence>MNSLDLYEFDLNKPPAPVSSIDDSTPSGSRPISPPAAEPTLNEEVSQALGQLGRFWGGFRKQSQSAFALARKDLGNVVEQARSEFGKIATEVSGAIGAPPTPHSGESFPETPTIDVKGKGKEVPVEGDITDVAAAPSSPPASPTDGNMSTSIFARLQAQLPPNLQPAALSSALSSARATSASSLSTVNSDLAYLRSALTSNIQRAQTNLNVAQAEKLAEGYLAKSAELFNQAGEFLKDAVKVVPPSPEDATLIPVVSGSDLWLFPSPIGTTGWGGTQTDDDKNVAPPSRLPRDRDASLPTRLGHGTRSEGLLHRLKYDPDMLRLDPSQDPVVGADFAEFVREVEESGGASGEAFVSKIGQEVGSTLNGKPTADAIALIDTRDALVPTELSNETFWIRYFFRVHQIIQEEEKRKALLADAIQRDDEFSWEEDDEDEANPTAPPASVSTTTLTPTPVTDADSTQLSNRSKPSPALNSLSHVPLAPTSPRLSEDSYDLVESKVGTRQQSPASAPPIPISPKAIESKEAKVASDDGDDSDWE</sequence>
<feature type="region of interest" description="Disordered" evidence="1">
    <location>
        <begin position="426"/>
        <end position="538"/>
    </location>
</feature>
<dbReference type="PANTHER" id="PTHR16019">
    <property type="entry name" value="SYNAPSE-ASSOCIATED PROTEIN"/>
    <property type="match status" value="1"/>
</dbReference>
<dbReference type="GO" id="GO:0005737">
    <property type="term" value="C:cytoplasm"/>
    <property type="evidence" value="ECO:0007669"/>
    <property type="project" value="TreeGrafter"/>
</dbReference>
<dbReference type="EMBL" id="MU128990">
    <property type="protein sequence ID" value="KAF9512170.1"/>
    <property type="molecule type" value="Genomic_DNA"/>
</dbReference>
<comment type="caution">
    <text evidence="3">The sequence shown here is derived from an EMBL/GenBank/DDBJ whole genome shotgun (WGS) entry which is preliminary data.</text>
</comment>
<dbReference type="Gene3D" id="1.10.3970.10">
    <property type="entry name" value="BSD domain"/>
    <property type="match status" value="1"/>
</dbReference>
<feature type="compositionally biased region" description="Polar residues" evidence="1">
    <location>
        <begin position="21"/>
        <end position="30"/>
    </location>
</feature>
<evidence type="ECO:0000313" key="4">
    <source>
        <dbReference type="Proteomes" id="UP000886523"/>
    </source>
</evidence>
<proteinExistence type="predicted"/>
<feature type="region of interest" description="Disordered" evidence="1">
    <location>
        <begin position="1"/>
        <end position="44"/>
    </location>
</feature>
<accession>A0A9P6DVY3</accession>
<feature type="compositionally biased region" description="Low complexity" evidence="1">
    <location>
        <begin position="442"/>
        <end position="456"/>
    </location>
</feature>
<feature type="region of interest" description="Disordered" evidence="1">
    <location>
        <begin position="92"/>
        <end position="121"/>
    </location>
</feature>
<evidence type="ECO:0000256" key="1">
    <source>
        <dbReference type="SAM" id="MobiDB-lite"/>
    </source>
</evidence>
<reference evidence="3" key="1">
    <citation type="journal article" date="2020" name="Nat. Commun.">
        <title>Large-scale genome sequencing of mycorrhizal fungi provides insights into the early evolution of symbiotic traits.</title>
        <authorList>
            <person name="Miyauchi S."/>
            <person name="Kiss E."/>
            <person name="Kuo A."/>
            <person name="Drula E."/>
            <person name="Kohler A."/>
            <person name="Sanchez-Garcia M."/>
            <person name="Morin E."/>
            <person name="Andreopoulos B."/>
            <person name="Barry K.W."/>
            <person name="Bonito G."/>
            <person name="Buee M."/>
            <person name="Carver A."/>
            <person name="Chen C."/>
            <person name="Cichocki N."/>
            <person name="Clum A."/>
            <person name="Culley D."/>
            <person name="Crous P.W."/>
            <person name="Fauchery L."/>
            <person name="Girlanda M."/>
            <person name="Hayes R.D."/>
            <person name="Keri Z."/>
            <person name="LaButti K."/>
            <person name="Lipzen A."/>
            <person name="Lombard V."/>
            <person name="Magnuson J."/>
            <person name="Maillard F."/>
            <person name="Murat C."/>
            <person name="Nolan M."/>
            <person name="Ohm R.A."/>
            <person name="Pangilinan J."/>
            <person name="Pereira M.F."/>
            <person name="Perotto S."/>
            <person name="Peter M."/>
            <person name="Pfister S."/>
            <person name="Riley R."/>
            <person name="Sitrit Y."/>
            <person name="Stielow J.B."/>
            <person name="Szollosi G."/>
            <person name="Zifcakova L."/>
            <person name="Stursova M."/>
            <person name="Spatafora J.W."/>
            <person name="Tedersoo L."/>
            <person name="Vaario L.M."/>
            <person name="Yamada A."/>
            <person name="Yan M."/>
            <person name="Wang P."/>
            <person name="Xu J."/>
            <person name="Bruns T."/>
            <person name="Baldrian P."/>
            <person name="Vilgalys R."/>
            <person name="Dunand C."/>
            <person name="Henrissat B."/>
            <person name="Grigoriev I.V."/>
            <person name="Hibbett D."/>
            <person name="Nagy L.G."/>
            <person name="Martin F.M."/>
        </authorList>
    </citation>
    <scope>NUCLEOTIDE SEQUENCE</scope>
    <source>
        <strain evidence="3">UP504</strain>
    </source>
</reference>
<feature type="compositionally biased region" description="Polar residues" evidence="1">
    <location>
        <begin position="458"/>
        <end position="477"/>
    </location>
</feature>
<gene>
    <name evidence="3" type="ORF">BS47DRAFT_1330494</name>
</gene>
<keyword evidence="4" id="KW-1185">Reference proteome</keyword>
<dbReference type="InterPro" id="IPR005607">
    <property type="entry name" value="BSD_dom"/>
</dbReference>
<dbReference type="Proteomes" id="UP000886523">
    <property type="component" value="Unassembled WGS sequence"/>
</dbReference>
<protein>
    <recommendedName>
        <fullName evidence="2">BSD domain-containing protein</fullName>
    </recommendedName>
</protein>
<feature type="domain" description="BSD" evidence="2">
    <location>
        <begin position="382"/>
        <end position="406"/>
    </location>
</feature>
<feature type="region of interest" description="Disordered" evidence="1">
    <location>
        <begin position="272"/>
        <end position="306"/>
    </location>
</feature>
<feature type="compositionally biased region" description="Basic and acidic residues" evidence="1">
    <location>
        <begin position="520"/>
        <end position="529"/>
    </location>
</feature>
<dbReference type="AlphaFoldDB" id="A0A9P6DVY3"/>
<dbReference type="Pfam" id="PF03909">
    <property type="entry name" value="BSD"/>
    <property type="match status" value="1"/>
</dbReference>
<dbReference type="SUPFAM" id="SSF140383">
    <property type="entry name" value="BSD domain-like"/>
    <property type="match status" value="1"/>
</dbReference>
<feature type="compositionally biased region" description="Acidic residues" evidence="1">
    <location>
        <begin position="426"/>
        <end position="436"/>
    </location>
</feature>
<evidence type="ECO:0000259" key="2">
    <source>
        <dbReference type="PROSITE" id="PS50858"/>
    </source>
</evidence>
<dbReference type="InterPro" id="IPR035925">
    <property type="entry name" value="BSD_dom_sf"/>
</dbReference>
<dbReference type="OrthoDB" id="73788at2759"/>
<dbReference type="InterPro" id="IPR051494">
    <property type="entry name" value="BSD_domain-containing"/>
</dbReference>